<evidence type="ECO:0000313" key="3">
    <source>
        <dbReference type="EMBL" id="SDG10841.1"/>
    </source>
</evidence>
<gene>
    <name evidence="3" type="ORF">SAMN05216218_11556</name>
</gene>
<dbReference type="AlphaFoldDB" id="A0A1G7RJD0"/>
<keyword evidence="4" id="KW-1185">Reference proteome</keyword>
<evidence type="ECO:0000313" key="4">
    <source>
        <dbReference type="Proteomes" id="UP000199076"/>
    </source>
</evidence>
<accession>A0A1G7RJD0</accession>
<organism evidence="3 4">
    <name type="scientific">Halorientalis regularis</name>
    <dbReference type="NCBI Taxonomy" id="660518"/>
    <lineage>
        <taxon>Archaea</taxon>
        <taxon>Methanobacteriati</taxon>
        <taxon>Methanobacteriota</taxon>
        <taxon>Stenosarchaea group</taxon>
        <taxon>Halobacteria</taxon>
        <taxon>Halobacteriales</taxon>
        <taxon>Haloarculaceae</taxon>
        <taxon>Halorientalis</taxon>
    </lineage>
</organism>
<evidence type="ECO:0000259" key="2">
    <source>
        <dbReference type="Pfam" id="PF24042"/>
    </source>
</evidence>
<feature type="region of interest" description="Disordered" evidence="1">
    <location>
        <begin position="1"/>
        <end position="21"/>
    </location>
</feature>
<proteinExistence type="predicted"/>
<dbReference type="Proteomes" id="UP000199076">
    <property type="component" value="Unassembled WGS sequence"/>
</dbReference>
<reference evidence="4" key="1">
    <citation type="submission" date="2016-10" db="EMBL/GenBank/DDBJ databases">
        <authorList>
            <person name="Varghese N."/>
            <person name="Submissions S."/>
        </authorList>
    </citation>
    <scope>NUCLEOTIDE SEQUENCE [LARGE SCALE GENOMIC DNA]</scope>
    <source>
        <strain evidence="4">IBRC-M 10760</strain>
    </source>
</reference>
<dbReference type="Pfam" id="PF24042">
    <property type="entry name" value="DUF7351"/>
    <property type="match status" value="1"/>
</dbReference>
<name>A0A1G7RJD0_9EURY</name>
<feature type="domain" description="DUF7351" evidence="2">
    <location>
        <begin position="21"/>
        <end position="160"/>
    </location>
</feature>
<sequence length="186" mass="20552">MSAPVISGAENAPAMPAVPRKERAVPERSAVDAVYRQTVSSLGDGVCPRCRGRVTVDATTDGWSRDQGPRSLTYGFEYACRDCGGRWTTTVGETVLDHPAVAAFYHDHGVDLRDSHVWELEFAATDHDTRVRSRDPLRLELRPRCGNDELVLVVADDGSVVRNSRHTKFTARDTWFDRPAADAGRN</sequence>
<dbReference type="EMBL" id="FNBK01000015">
    <property type="protein sequence ID" value="SDG10841.1"/>
    <property type="molecule type" value="Genomic_DNA"/>
</dbReference>
<dbReference type="InterPro" id="IPR055775">
    <property type="entry name" value="DUF7351"/>
</dbReference>
<evidence type="ECO:0000256" key="1">
    <source>
        <dbReference type="SAM" id="MobiDB-lite"/>
    </source>
</evidence>
<dbReference type="STRING" id="660518.SAMN05216218_11556"/>
<protein>
    <recommendedName>
        <fullName evidence="2">DUF7351 domain-containing protein</fullName>
    </recommendedName>
</protein>